<evidence type="ECO:0000256" key="1">
    <source>
        <dbReference type="SAM" id="MobiDB-lite"/>
    </source>
</evidence>
<feature type="compositionally biased region" description="Polar residues" evidence="1">
    <location>
        <begin position="190"/>
        <end position="202"/>
    </location>
</feature>
<dbReference type="AlphaFoldDB" id="A0A671UJV0"/>
<reference evidence="2" key="3">
    <citation type="submission" date="2025-09" db="UniProtKB">
        <authorList>
            <consortium name="Ensembl"/>
        </authorList>
    </citation>
    <scope>IDENTIFICATION</scope>
</reference>
<dbReference type="GeneTree" id="ENSGT00520000059940"/>
<evidence type="ECO:0000313" key="2">
    <source>
        <dbReference type="Ensembl" id="ENSSAUP00010014682.1"/>
    </source>
</evidence>
<protein>
    <submittedName>
        <fullName evidence="2">Uncharacterized protein</fullName>
    </submittedName>
</protein>
<feature type="region of interest" description="Disordered" evidence="1">
    <location>
        <begin position="148"/>
        <end position="168"/>
    </location>
</feature>
<reference evidence="2" key="2">
    <citation type="submission" date="2025-08" db="UniProtKB">
        <authorList>
            <consortium name="Ensembl"/>
        </authorList>
    </citation>
    <scope>IDENTIFICATION</scope>
</reference>
<accession>A0A671UJV0</accession>
<organism evidence="2 3">
    <name type="scientific">Sparus aurata</name>
    <name type="common">Gilthead sea bream</name>
    <dbReference type="NCBI Taxonomy" id="8175"/>
    <lineage>
        <taxon>Eukaryota</taxon>
        <taxon>Metazoa</taxon>
        <taxon>Chordata</taxon>
        <taxon>Craniata</taxon>
        <taxon>Vertebrata</taxon>
        <taxon>Euteleostomi</taxon>
        <taxon>Actinopterygii</taxon>
        <taxon>Neopterygii</taxon>
        <taxon>Teleostei</taxon>
        <taxon>Neoteleostei</taxon>
        <taxon>Acanthomorphata</taxon>
        <taxon>Eupercaria</taxon>
        <taxon>Spariformes</taxon>
        <taxon>Sparidae</taxon>
        <taxon>Sparus</taxon>
    </lineage>
</organism>
<name>A0A671UJV0_SPAAU</name>
<evidence type="ECO:0000313" key="3">
    <source>
        <dbReference type="Proteomes" id="UP000472265"/>
    </source>
</evidence>
<dbReference type="Ensembl" id="ENSSAUT00010015582.1">
    <property type="protein sequence ID" value="ENSSAUP00010014682.1"/>
    <property type="gene ID" value="ENSSAUG00010006851.1"/>
</dbReference>
<proteinExistence type="predicted"/>
<dbReference type="Proteomes" id="UP000472265">
    <property type="component" value="Chromosome 8"/>
</dbReference>
<feature type="region of interest" description="Disordered" evidence="1">
    <location>
        <begin position="190"/>
        <end position="224"/>
    </location>
</feature>
<sequence length="224" mass="24449">MFSSALQCTEVPSPGRNEEPGRNDGTDLQTGEGLYSAMYSKIQILGYSLIKCVSLLRLRPGFQNRRMKLRRHQKDTSWVSERYTTNKSSPVRGTIFTNIPQHIPSYEGESQLKEHYNQHMMEAAFKKTAPQNLAFYLAAMGSAAGSAGYSSWSSAPPQTAVPARPQAAGWSMPPGVSHYEYNPSAFTSASVASANNTGQDTSFEGKDGEPVNSRSSAIVQNVSQ</sequence>
<dbReference type="InParanoid" id="A0A671UJV0"/>
<reference evidence="2" key="1">
    <citation type="submission" date="2021-04" db="EMBL/GenBank/DDBJ databases">
        <authorList>
            <consortium name="Wellcome Sanger Institute Data Sharing"/>
        </authorList>
    </citation>
    <scope>NUCLEOTIDE SEQUENCE [LARGE SCALE GENOMIC DNA]</scope>
</reference>
<keyword evidence="3" id="KW-1185">Reference proteome</keyword>
<feature type="compositionally biased region" description="Basic and acidic residues" evidence="1">
    <location>
        <begin position="16"/>
        <end position="25"/>
    </location>
</feature>
<feature type="compositionally biased region" description="Polar residues" evidence="1">
    <location>
        <begin position="212"/>
        <end position="224"/>
    </location>
</feature>
<feature type="region of interest" description="Disordered" evidence="1">
    <location>
        <begin position="1"/>
        <end position="29"/>
    </location>
</feature>